<dbReference type="Gene3D" id="3.10.110.10">
    <property type="entry name" value="Ubiquitin Conjugating Enzyme"/>
    <property type="match status" value="1"/>
</dbReference>
<proteinExistence type="predicted"/>
<dbReference type="KEGG" id="bbel:109486207"/>
<dbReference type="SUPFAM" id="SSF54495">
    <property type="entry name" value="UBC-like"/>
    <property type="match status" value="1"/>
</dbReference>
<evidence type="ECO:0000256" key="3">
    <source>
        <dbReference type="ARBA" id="ARBA00015444"/>
    </source>
</evidence>
<dbReference type="GO" id="GO:0005737">
    <property type="term" value="C:cytoplasm"/>
    <property type="evidence" value="ECO:0007669"/>
    <property type="project" value="UniProtKB-SubCell"/>
</dbReference>
<dbReference type="GO" id="GO:1902073">
    <property type="term" value="P:positive regulation of hypoxia-inducible factor-1alpha signaling pathway"/>
    <property type="evidence" value="ECO:0007669"/>
    <property type="project" value="InterPro"/>
</dbReference>
<dbReference type="Pfam" id="PF05773">
    <property type="entry name" value="RWD"/>
    <property type="match status" value="1"/>
</dbReference>
<evidence type="ECO:0000313" key="8">
    <source>
        <dbReference type="Proteomes" id="UP000515135"/>
    </source>
</evidence>
<evidence type="ECO:0000313" key="9">
    <source>
        <dbReference type="RefSeq" id="XP_019645473.1"/>
    </source>
</evidence>
<dbReference type="PROSITE" id="PS50908">
    <property type="entry name" value="RWD"/>
    <property type="match status" value="1"/>
</dbReference>
<name>A0A6P5A7D6_BRABE</name>
<evidence type="ECO:0000256" key="6">
    <source>
        <dbReference type="ARBA" id="ARBA00053748"/>
    </source>
</evidence>
<keyword evidence="4" id="KW-0963">Cytoplasm</keyword>
<gene>
    <name evidence="9" type="primary">LOC109486207</name>
</gene>
<dbReference type="GO" id="GO:0005634">
    <property type="term" value="C:nucleus"/>
    <property type="evidence" value="ECO:0007669"/>
    <property type="project" value="UniProtKB-SubCell"/>
</dbReference>
<dbReference type="GO" id="GO:0033554">
    <property type="term" value="P:cellular response to stress"/>
    <property type="evidence" value="ECO:0007669"/>
    <property type="project" value="UniProtKB-ARBA"/>
</dbReference>
<dbReference type="OrthoDB" id="167315at2759"/>
<reference evidence="9" key="1">
    <citation type="submission" date="2025-08" db="UniProtKB">
        <authorList>
            <consortium name="RefSeq"/>
        </authorList>
    </citation>
    <scope>IDENTIFICATION</scope>
    <source>
        <tissue evidence="9">Gonad</tissue>
    </source>
</reference>
<dbReference type="Proteomes" id="UP000515135">
    <property type="component" value="Unplaced"/>
</dbReference>
<keyword evidence="8" id="KW-1185">Reference proteome</keyword>
<evidence type="ECO:0000256" key="2">
    <source>
        <dbReference type="ARBA" id="ARBA00004496"/>
    </source>
</evidence>
<dbReference type="SMART" id="SM00591">
    <property type="entry name" value="RWD"/>
    <property type="match status" value="1"/>
</dbReference>
<dbReference type="GO" id="GO:0033235">
    <property type="term" value="P:positive regulation of protein sumoylation"/>
    <property type="evidence" value="ECO:0007669"/>
    <property type="project" value="InterPro"/>
</dbReference>
<dbReference type="RefSeq" id="XP_019645473.1">
    <property type="nucleotide sequence ID" value="XM_019789914.1"/>
</dbReference>
<protein>
    <recommendedName>
        <fullName evidence="3">RWD domain-containing protein 3</fullName>
    </recommendedName>
</protein>
<dbReference type="AlphaFoldDB" id="A0A6P5A7D6"/>
<keyword evidence="5" id="KW-0539">Nucleus</keyword>
<dbReference type="InterPro" id="IPR006575">
    <property type="entry name" value="RWD_dom"/>
</dbReference>
<dbReference type="InterPro" id="IPR016135">
    <property type="entry name" value="UBQ-conjugating_enzyme/RWD"/>
</dbReference>
<accession>A0A6P5A7D6</accession>
<comment type="subcellular location">
    <subcellularLocation>
        <location evidence="2">Cytoplasm</location>
    </subcellularLocation>
    <subcellularLocation>
        <location evidence="1">Nucleus</location>
    </subcellularLocation>
</comment>
<dbReference type="FunFam" id="3.10.110.10:FF:000050">
    <property type="entry name" value="eIF-2-alpha kinase GCN2"/>
    <property type="match status" value="1"/>
</dbReference>
<evidence type="ECO:0000256" key="1">
    <source>
        <dbReference type="ARBA" id="ARBA00004123"/>
    </source>
</evidence>
<organism evidence="8 9">
    <name type="scientific">Branchiostoma belcheri</name>
    <name type="common">Amphioxus</name>
    <dbReference type="NCBI Taxonomy" id="7741"/>
    <lineage>
        <taxon>Eukaryota</taxon>
        <taxon>Metazoa</taxon>
        <taxon>Chordata</taxon>
        <taxon>Cephalochordata</taxon>
        <taxon>Leptocardii</taxon>
        <taxon>Amphioxiformes</taxon>
        <taxon>Branchiostomatidae</taxon>
        <taxon>Branchiostoma</taxon>
    </lineage>
</organism>
<dbReference type="GO" id="GO:0010468">
    <property type="term" value="P:regulation of gene expression"/>
    <property type="evidence" value="ECO:0007669"/>
    <property type="project" value="UniProtKB-ARBA"/>
</dbReference>
<dbReference type="PANTHER" id="PTHR15628:SF1">
    <property type="entry name" value="RWD DOMAIN-CONTAINING PROTEIN 3"/>
    <property type="match status" value="1"/>
</dbReference>
<dbReference type="CDD" id="cd24164">
    <property type="entry name" value="RWDD3_C"/>
    <property type="match status" value="1"/>
</dbReference>
<evidence type="ECO:0000256" key="4">
    <source>
        <dbReference type="ARBA" id="ARBA00022490"/>
    </source>
</evidence>
<dbReference type="PANTHER" id="PTHR15628">
    <property type="entry name" value="RWD DOMAIN-CONTAINING PROTEIN 3"/>
    <property type="match status" value="1"/>
</dbReference>
<dbReference type="InterPro" id="IPR038840">
    <property type="entry name" value="RWDD3"/>
</dbReference>
<feature type="domain" description="RWD" evidence="7">
    <location>
        <begin position="12"/>
        <end position="118"/>
    </location>
</feature>
<evidence type="ECO:0000256" key="5">
    <source>
        <dbReference type="ARBA" id="ARBA00023242"/>
    </source>
</evidence>
<evidence type="ECO:0000259" key="7">
    <source>
        <dbReference type="PROSITE" id="PS50908"/>
    </source>
</evidence>
<dbReference type="GeneID" id="109486207"/>
<sequence length="271" mass="30757">MAGGGLPEDVADELQALQAIYCGDGEFCMLSEPDARVPMFCVSTKCRGLHDTISLSASFTLPEGYPRVHPDISLSSASLSRCAISRLKQELSTHARTLPEAPMVLQLMTWLEEHIPETEQATEVCSTTPKQCSSQREVQEDLWLTLLHLDHMRARGKYVKTIVKWTKELSLTGRLLFQERLILILLLGSLQNIKEYITRQRTRSVDVDSAGRSCKERMLTVLWEEKVQEGAVRFPQFEVVECRTVDQLKEQFTGTVLARVYREHVCSLMLK</sequence>
<comment type="function">
    <text evidence="6">Enhancer of SUMO conjugation. Increases SUMO conjugation to proteins by promoting the: binding of E1 and E2 enzymes, thioester linkage between SUMO and ube2i/ubc9 and transfer of SUMO to specific target proteins which include hif1a, pias, nfkbia, nr3c1 and top1. Has no effect on ubiquitination.</text>
</comment>